<dbReference type="EMBL" id="CAOQHR010000003">
    <property type="protein sequence ID" value="CAI6332714.1"/>
    <property type="molecule type" value="Genomic_DNA"/>
</dbReference>
<sequence length="91" mass="9892">MIARSLFSARLPITAASLAGKRVPATIRYNSTTNSSRAARVIEMAAQAEKPSALEATVPIMWAICGALTYTAWTRIDEKNDAENVDRLLIV</sequence>
<evidence type="ECO:0000313" key="2">
    <source>
        <dbReference type="Proteomes" id="UP001152607"/>
    </source>
</evidence>
<reference evidence="1" key="1">
    <citation type="submission" date="2023-01" db="EMBL/GenBank/DDBJ databases">
        <authorList>
            <person name="Van Ghelder C."/>
            <person name="Rancurel C."/>
        </authorList>
    </citation>
    <scope>NUCLEOTIDE SEQUENCE</scope>
    <source>
        <strain evidence="1">CNCM I-4278</strain>
    </source>
</reference>
<dbReference type="OrthoDB" id="3932250at2759"/>
<keyword evidence="2" id="KW-1185">Reference proteome</keyword>
<gene>
    <name evidence="1" type="ORF">PDIGIT_LOCUS5744</name>
</gene>
<proteinExistence type="predicted"/>
<protein>
    <submittedName>
        <fullName evidence="1">Uncharacterized protein</fullName>
    </submittedName>
</protein>
<name>A0A9W4UC97_9PLEO</name>
<comment type="caution">
    <text evidence="1">The sequence shown here is derived from an EMBL/GenBank/DDBJ whole genome shotgun (WGS) entry which is preliminary data.</text>
</comment>
<accession>A0A9W4UC97</accession>
<organism evidence="1 2">
    <name type="scientific">Periconia digitata</name>
    <dbReference type="NCBI Taxonomy" id="1303443"/>
    <lineage>
        <taxon>Eukaryota</taxon>
        <taxon>Fungi</taxon>
        <taxon>Dikarya</taxon>
        <taxon>Ascomycota</taxon>
        <taxon>Pezizomycotina</taxon>
        <taxon>Dothideomycetes</taxon>
        <taxon>Pleosporomycetidae</taxon>
        <taxon>Pleosporales</taxon>
        <taxon>Massarineae</taxon>
        <taxon>Periconiaceae</taxon>
        <taxon>Periconia</taxon>
    </lineage>
</organism>
<dbReference type="Proteomes" id="UP001152607">
    <property type="component" value="Unassembled WGS sequence"/>
</dbReference>
<dbReference type="AlphaFoldDB" id="A0A9W4UC97"/>
<evidence type="ECO:0000313" key="1">
    <source>
        <dbReference type="EMBL" id="CAI6332714.1"/>
    </source>
</evidence>